<sequence>MMIAVGEICKLSGPCNFFSLNGLLPFSVPRSLAWHGRNVMLDSVLSATNTRNKGAWVKQKGISCTKMKQQQNQAISVRLSIMVAKKSFTEKVESQKQDPNELKIEAPTLFIMGEKDYVLNFLGMEECLKSREVKKYMPNLEITYFPEGSHFIHEQSPNEDGPYLQFVGSCTVWSM</sequence>
<reference evidence="1 2" key="1">
    <citation type="journal article" date="2018" name="Mol. Plant">
        <title>The genome of Artemisia annua provides insight into the evolution of Asteraceae family and artemisinin biosynthesis.</title>
        <authorList>
            <person name="Shen Q."/>
            <person name="Zhang L."/>
            <person name="Liao Z."/>
            <person name="Wang S."/>
            <person name="Yan T."/>
            <person name="Shi P."/>
            <person name="Liu M."/>
            <person name="Fu X."/>
            <person name="Pan Q."/>
            <person name="Wang Y."/>
            <person name="Lv Z."/>
            <person name="Lu X."/>
            <person name="Zhang F."/>
            <person name="Jiang W."/>
            <person name="Ma Y."/>
            <person name="Chen M."/>
            <person name="Hao X."/>
            <person name="Li L."/>
            <person name="Tang Y."/>
            <person name="Lv G."/>
            <person name="Zhou Y."/>
            <person name="Sun X."/>
            <person name="Brodelius P.E."/>
            <person name="Rose J.K.C."/>
            <person name="Tang K."/>
        </authorList>
    </citation>
    <scope>NUCLEOTIDE SEQUENCE [LARGE SCALE GENOMIC DNA]</scope>
    <source>
        <strain evidence="2">cv. Huhao1</strain>
        <tissue evidence="1">Leaf</tissue>
    </source>
</reference>
<proteinExistence type="predicted"/>
<dbReference type="Proteomes" id="UP000245207">
    <property type="component" value="Unassembled WGS sequence"/>
</dbReference>
<dbReference type="AlphaFoldDB" id="A0A2U1KM79"/>
<keyword evidence="1" id="KW-0378">Hydrolase</keyword>
<dbReference type="EMBL" id="PKPP01016252">
    <property type="protein sequence ID" value="PWA37875.1"/>
    <property type="molecule type" value="Genomic_DNA"/>
</dbReference>
<dbReference type="Gene3D" id="3.40.50.1820">
    <property type="entry name" value="alpha/beta hydrolase"/>
    <property type="match status" value="1"/>
</dbReference>
<protein>
    <submittedName>
        <fullName evidence="1">Epoxide hydrolase</fullName>
    </submittedName>
</protein>
<dbReference type="InterPro" id="IPR029058">
    <property type="entry name" value="AB_hydrolase_fold"/>
</dbReference>
<dbReference type="STRING" id="35608.A0A2U1KM79"/>
<keyword evidence="2" id="KW-1185">Reference proteome</keyword>
<evidence type="ECO:0000313" key="2">
    <source>
        <dbReference type="Proteomes" id="UP000245207"/>
    </source>
</evidence>
<gene>
    <name evidence="1" type="ORF">CTI12_AA587820</name>
</gene>
<dbReference type="SUPFAM" id="SSF53474">
    <property type="entry name" value="alpha/beta-Hydrolases"/>
    <property type="match status" value="1"/>
</dbReference>
<evidence type="ECO:0000313" key="1">
    <source>
        <dbReference type="EMBL" id="PWA37875.1"/>
    </source>
</evidence>
<comment type="caution">
    <text evidence="1">The sequence shown here is derived from an EMBL/GenBank/DDBJ whole genome shotgun (WGS) entry which is preliminary data.</text>
</comment>
<accession>A0A2U1KM79</accession>
<name>A0A2U1KM79_ARTAN</name>
<dbReference type="GO" id="GO:0016787">
    <property type="term" value="F:hydrolase activity"/>
    <property type="evidence" value="ECO:0007669"/>
    <property type="project" value="UniProtKB-KW"/>
</dbReference>
<organism evidence="1 2">
    <name type="scientific">Artemisia annua</name>
    <name type="common">Sweet wormwood</name>
    <dbReference type="NCBI Taxonomy" id="35608"/>
    <lineage>
        <taxon>Eukaryota</taxon>
        <taxon>Viridiplantae</taxon>
        <taxon>Streptophyta</taxon>
        <taxon>Embryophyta</taxon>
        <taxon>Tracheophyta</taxon>
        <taxon>Spermatophyta</taxon>
        <taxon>Magnoliopsida</taxon>
        <taxon>eudicotyledons</taxon>
        <taxon>Gunneridae</taxon>
        <taxon>Pentapetalae</taxon>
        <taxon>asterids</taxon>
        <taxon>campanulids</taxon>
        <taxon>Asterales</taxon>
        <taxon>Asteraceae</taxon>
        <taxon>Asteroideae</taxon>
        <taxon>Anthemideae</taxon>
        <taxon>Artemisiinae</taxon>
        <taxon>Artemisia</taxon>
    </lineage>
</organism>
<dbReference type="PANTHER" id="PTHR43329">
    <property type="entry name" value="EPOXIDE HYDROLASE"/>
    <property type="match status" value="1"/>
</dbReference>